<gene>
    <name evidence="1" type="ORF">NATE_82</name>
</gene>
<sequence length="113" mass="13585">MSLMLCHMNMTLEILRNMQIRSDTMWEIKWKYGDRYSVKTLTAETTEEKDEILKRIKDIGMILISVEEKELYSNCYTCRKGLYEGQEIVEIHQYHYCNDYCLEKDKKKVKLGN</sequence>
<proteinExistence type="predicted"/>
<keyword evidence="2" id="KW-1185">Reference proteome</keyword>
<dbReference type="EMBL" id="OK499992">
    <property type="protein sequence ID" value="UGO50935.1"/>
    <property type="molecule type" value="Genomic_DNA"/>
</dbReference>
<protein>
    <submittedName>
        <fullName evidence="1">Uncharacterized protein</fullName>
    </submittedName>
</protein>
<organism evidence="1 2">
    <name type="scientific">Bacillus phage vB_BanS_Nate</name>
    <dbReference type="NCBI Taxonomy" id="2894788"/>
    <lineage>
        <taxon>Viruses</taxon>
        <taxon>Duplodnaviria</taxon>
        <taxon>Heunggongvirae</taxon>
        <taxon>Uroviricota</taxon>
        <taxon>Caudoviricetes</taxon>
        <taxon>Joanripponvirinae</taxon>
        <taxon>Natevirus</taxon>
        <taxon>Natevirus nate</taxon>
    </lineage>
</organism>
<reference evidence="1" key="1">
    <citation type="submission" date="2021-10" db="EMBL/GenBank/DDBJ databases">
        <authorList>
            <person name="Lavering E.D."/>
            <person name="James R."/>
            <person name="Fairholm J.D."/>
            <person name="Ogilvie B.H."/>
            <person name="Thurgood T.L."/>
            <person name="Robison R.A."/>
            <person name="Grose J.H."/>
        </authorList>
    </citation>
    <scope>NUCLEOTIDE SEQUENCE</scope>
</reference>
<dbReference type="Proteomes" id="UP000827544">
    <property type="component" value="Segment"/>
</dbReference>
<evidence type="ECO:0000313" key="1">
    <source>
        <dbReference type="EMBL" id="UGO50935.1"/>
    </source>
</evidence>
<name>A0AAE8YV64_9CAUD</name>
<accession>A0AAE8YV64</accession>
<evidence type="ECO:0000313" key="2">
    <source>
        <dbReference type="Proteomes" id="UP000827544"/>
    </source>
</evidence>